<dbReference type="EMBL" id="KJ776584">
    <property type="protein sequence ID" value="AIW54970.1"/>
    <property type="molecule type" value="Genomic_DNA"/>
</dbReference>
<keyword evidence="2" id="KW-0812">Transmembrane</keyword>
<evidence type="ECO:0000256" key="1">
    <source>
        <dbReference type="SAM" id="Coils"/>
    </source>
</evidence>
<keyword evidence="1" id="KW-0175">Coiled coil</keyword>
<accession>A0A093W6M5</accession>
<sequence>MNEIERIVQKLQRNKLILHYFITGFLIVGLILFLNSNRLLNKKYNIINTDVNTNLVNQNLNVHLSKKEYNPNNRLIKFNIKVKLQIANQEIPIRTELVEKSNLGYKIPNNLVKVDKENYVIYATLPEKWTTVSLKVIEDIKDSNNPKFVKIYADSRDINIKNDLIEKKESELEIETIENEIESINQKINEKQSIIEEKKLLIEKEQCNLADMEKDKKYQTENEINETNTEIDNKRSTIEFTRLQIGKLEDESNELRNKISKLEVKKNDLR</sequence>
<keyword evidence="3" id="KW-0614">Plasmid</keyword>
<dbReference type="EMBL" id="KJ776585">
    <property type="protein sequence ID" value="AIW55024.1"/>
    <property type="molecule type" value="Genomic_DNA"/>
</dbReference>
<dbReference type="PATRIC" id="fig|1491.408.peg.42"/>
<dbReference type="EMBL" id="KJ776579">
    <property type="protein sequence ID" value="AIW54666.1"/>
    <property type="molecule type" value="Genomic_DNA"/>
</dbReference>
<feature type="transmembrane region" description="Helical" evidence="2">
    <location>
        <begin position="16"/>
        <end position="34"/>
    </location>
</feature>
<dbReference type="EMBL" id="KJ776583">
    <property type="protein sequence ID" value="AIW54915.1"/>
    <property type="molecule type" value="Genomic_DNA"/>
</dbReference>
<reference evidence="3" key="1">
    <citation type="journal article" date="2014" name="Genome Biol. Evol.">
        <title>Three classes of plasmid (47-63 kb) carry the type B neurotoxin gene cluster of group II Clostridium botulinum.</title>
        <authorList>
            <person name="Carter A.T."/>
            <person name="Austin J.W."/>
            <person name="Weedmark K.A."/>
            <person name="Corbett C."/>
            <person name="Peck M.W."/>
        </authorList>
    </citation>
    <scope>NUCLEOTIDE SEQUENCE</scope>
    <source>
        <strain evidence="6">DB2</strain>
        <strain evidence="3">KapchunkaB2</strain>
        <strain evidence="4">KapchunkaB3</strain>
        <strain evidence="5">KapchunkaB8</strain>
        <plasmid evidence="6">pDB2</plasmid>
        <plasmid evidence="3">pKAPB2</plasmid>
        <plasmid evidence="4">pKAPB3</plasmid>
        <plasmid evidence="5">pKAPB8</plasmid>
    </source>
</reference>
<feature type="coiled-coil region" evidence="1">
    <location>
        <begin position="160"/>
        <end position="268"/>
    </location>
</feature>
<evidence type="ECO:0000256" key="2">
    <source>
        <dbReference type="SAM" id="Phobius"/>
    </source>
</evidence>
<geneLocation type="plasmid" evidence="4">
    <name>pKAPB3</name>
</geneLocation>
<geneLocation type="plasmid" evidence="6">
    <name>pDB2</name>
</geneLocation>
<keyword evidence="2" id="KW-1133">Transmembrane helix</keyword>
<keyword evidence="2" id="KW-0472">Membrane</keyword>
<name>A0A093W6M5_CLOBO</name>
<organism evidence="3">
    <name type="scientific">Clostridium botulinum</name>
    <dbReference type="NCBI Taxonomy" id="1491"/>
    <lineage>
        <taxon>Bacteria</taxon>
        <taxon>Bacillati</taxon>
        <taxon>Bacillota</taxon>
        <taxon>Clostridia</taxon>
        <taxon>Eubacteriales</taxon>
        <taxon>Clostridiaceae</taxon>
        <taxon>Clostridium</taxon>
    </lineage>
</organism>
<proteinExistence type="predicted"/>
<evidence type="ECO:0000313" key="5">
    <source>
        <dbReference type="EMBL" id="AIW54970.1"/>
    </source>
</evidence>
<geneLocation type="plasmid" evidence="5">
    <name>pKAPB8</name>
</geneLocation>
<evidence type="ECO:0000313" key="6">
    <source>
        <dbReference type="EMBL" id="AIW55024.1"/>
    </source>
</evidence>
<dbReference type="AlphaFoldDB" id="A0A093W6M5"/>
<geneLocation type="plasmid" evidence="3">
    <name>pKAPB2</name>
</geneLocation>
<evidence type="ECO:0000313" key="4">
    <source>
        <dbReference type="EMBL" id="AIW54915.1"/>
    </source>
</evidence>
<dbReference type="RefSeq" id="WP_035784581.1">
    <property type="nucleotide sequence ID" value="NZ_KJ776579.1"/>
</dbReference>
<protein>
    <submittedName>
        <fullName evidence="3">Uncharacterized protein</fullName>
    </submittedName>
</protein>
<evidence type="ECO:0000313" key="3">
    <source>
        <dbReference type="EMBL" id="AIW54666.1"/>
    </source>
</evidence>